<accession>A0A427YKT7</accession>
<organism evidence="5 6">
    <name type="scientific">Saitozyma podzolica</name>
    <dbReference type="NCBI Taxonomy" id="1890683"/>
    <lineage>
        <taxon>Eukaryota</taxon>
        <taxon>Fungi</taxon>
        <taxon>Dikarya</taxon>
        <taxon>Basidiomycota</taxon>
        <taxon>Agaricomycotina</taxon>
        <taxon>Tremellomycetes</taxon>
        <taxon>Tremellales</taxon>
        <taxon>Trimorphomycetaceae</taxon>
        <taxon>Saitozyma</taxon>
    </lineage>
</organism>
<feature type="compositionally biased region" description="Acidic residues" evidence="3">
    <location>
        <begin position="347"/>
        <end position="356"/>
    </location>
</feature>
<evidence type="ECO:0000313" key="6">
    <source>
        <dbReference type="Proteomes" id="UP000279259"/>
    </source>
</evidence>
<dbReference type="PANTHER" id="PTHR45880">
    <property type="entry name" value="RNA-BINDING MOTIF PROTEIN, X-LINKED 2"/>
    <property type="match status" value="1"/>
</dbReference>
<dbReference type="OrthoDB" id="2573941at2759"/>
<dbReference type="InterPro" id="IPR035979">
    <property type="entry name" value="RBD_domain_sf"/>
</dbReference>
<dbReference type="AlphaFoldDB" id="A0A427YKT7"/>
<dbReference type="Gene3D" id="3.30.70.330">
    <property type="match status" value="1"/>
</dbReference>
<feature type="compositionally biased region" description="Low complexity" evidence="3">
    <location>
        <begin position="334"/>
        <end position="346"/>
    </location>
</feature>
<dbReference type="PANTHER" id="PTHR45880:SF1">
    <property type="entry name" value="RNA-BINDING MOTIF PROTEIN, X-LINKED 2"/>
    <property type="match status" value="1"/>
</dbReference>
<feature type="compositionally biased region" description="Basic and acidic residues" evidence="3">
    <location>
        <begin position="384"/>
        <end position="394"/>
    </location>
</feature>
<dbReference type="InterPro" id="IPR000504">
    <property type="entry name" value="RRM_dom"/>
</dbReference>
<dbReference type="InterPro" id="IPR051847">
    <property type="entry name" value="RNA_proc/Spliceosome_comp"/>
</dbReference>
<protein>
    <recommendedName>
        <fullName evidence="4">RRM domain-containing protein</fullName>
    </recommendedName>
</protein>
<dbReference type="EMBL" id="RSCD01000007">
    <property type="protein sequence ID" value="RSH91722.1"/>
    <property type="molecule type" value="Genomic_DNA"/>
</dbReference>
<evidence type="ECO:0000256" key="2">
    <source>
        <dbReference type="PROSITE-ProRule" id="PRU00176"/>
    </source>
</evidence>
<evidence type="ECO:0000259" key="4">
    <source>
        <dbReference type="PROSITE" id="PS50102"/>
    </source>
</evidence>
<evidence type="ECO:0000256" key="1">
    <source>
        <dbReference type="ARBA" id="ARBA00022884"/>
    </source>
</evidence>
<feature type="compositionally biased region" description="Basic and acidic residues" evidence="3">
    <location>
        <begin position="404"/>
        <end position="429"/>
    </location>
</feature>
<dbReference type="GO" id="GO:0000398">
    <property type="term" value="P:mRNA splicing, via spliceosome"/>
    <property type="evidence" value="ECO:0007669"/>
    <property type="project" value="InterPro"/>
</dbReference>
<evidence type="ECO:0000313" key="5">
    <source>
        <dbReference type="EMBL" id="RSH91722.1"/>
    </source>
</evidence>
<dbReference type="GO" id="GO:0071011">
    <property type="term" value="C:precatalytic spliceosome"/>
    <property type="evidence" value="ECO:0007669"/>
    <property type="project" value="TreeGrafter"/>
</dbReference>
<dbReference type="GO" id="GO:0005686">
    <property type="term" value="C:U2 snRNP"/>
    <property type="evidence" value="ECO:0007669"/>
    <property type="project" value="TreeGrafter"/>
</dbReference>
<feature type="domain" description="RRM" evidence="4">
    <location>
        <begin position="233"/>
        <end position="305"/>
    </location>
</feature>
<dbReference type="Proteomes" id="UP000279259">
    <property type="component" value="Unassembled WGS sequence"/>
</dbReference>
<dbReference type="STRING" id="1890683.A0A427YKT7"/>
<feature type="region of interest" description="Disordered" evidence="3">
    <location>
        <begin position="313"/>
        <end position="429"/>
    </location>
</feature>
<keyword evidence="6" id="KW-1185">Reference proteome</keyword>
<evidence type="ECO:0000256" key="3">
    <source>
        <dbReference type="SAM" id="MobiDB-lite"/>
    </source>
</evidence>
<proteinExistence type="predicted"/>
<dbReference type="GO" id="GO:0003723">
    <property type="term" value="F:RNA binding"/>
    <property type="evidence" value="ECO:0007669"/>
    <property type="project" value="UniProtKB-UniRule"/>
</dbReference>
<dbReference type="Pfam" id="PF00076">
    <property type="entry name" value="RRM_1"/>
    <property type="match status" value="1"/>
</dbReference>
<name>A0A427YKT7_9TREE</name>
<dbReference type="InterPro" id="IPR045844">
    <property type="entry name" value="RRM_Ist3-like"/>
</dbReference>
<dbReference type="CDD" id="cd12411">
    <property type="entry name" value="RRM_ist3_like"/>
    <property type="match status" value="1"/>
</dbReference>
<dbReference type="PROSITE" id="PS50102">
    <property type="entry name" value="RRM"/>
    <property type="match status" value="1"/>
</dbReference>
<dbReference type="GO" id="GO:0071013">
    <property type="term" value="C:catalytic step 2 spliceosome"/>
    <property type="evidence" value="ECO:0007669"/>
    <property type="project" value="TreeGrafter"/>
</dbReference>
<gene>
    <name evidence="5" type="ORF">EHS25_009091</name>
</gene>
<feature type="region of interest" description="Disordered" evidence="3">
    <location>
        <begin position="29"/>
        <end position="66"/>
    </location>
</feature>
<dbReference type="SUPFAM" id="SSF54928">
    <property type="entry name" value="RNA-binding domain, RBD"/>
    <property type="match status" value="1"/>
</dbReference>
<comment type="caution">
    <text evidence="5">The sequence shown here is derived from an EMBL/GenBank/DDBJ whole genome shotgun (WGS) entry which is preliminary data.</text>
</comment>
<reference evidence="5 6" key="1">
    <citation type="submission" date="2018-11" db="EMBL/GenBank/DDBJ databases">
        <title>Genome sequence of Saitozyma podzolica DSM 27192.</title>
        <authorList>
            <person name="Aliyu H."/>
            <person name="Gorte O."/>
            <person name="Ochsenreither K."/>
        </authorList>
    </citation>
    <scope>NUCLEOTIDE SEQUENCE [LARGE SCALE GENOMIC DNA]</scope>
    <source>
        <strain evidence="5 6">DSM 27192</strain>
    </source>
</reference>
<sequence>MAFASSSRPLLPSLPLSLPARRTVIHHARPPRIPVLSSPHNPKVPLPTSGTSHPNPASSSLPPASTKLEGTYLTLHHSPPPTAPSYTTGRKPDLLRWIDGESVRLTGEEQAPRRRDRRERAGSVTWGEEMVRRMRQLRESGLSRTQIAQELSIPSSQTHLIAGAAPLTPAQRTEVTAALEAEKQTWGYRKRLARESRQRRRAFCSIREINRINERELQLGIKGSWHDEYKDSAYVFVGRLPFELTEGDVITVFSQWGEIVDINLPRDKETGKTRGFGFVMYEDQRSTVLAVDNMNGASILGRTIREVQSTWTKNAEGEHVAPEEPSYNAMPPILSGSEESESSASEAGDDLDEEDPMAAFLRAEKKKEKKSTKRIEGGSGKRKHEGESKEERRMRREAKRARKAEKERKRSGRGEGRGMRDKERRGRGR</sequence>
<keyword evidence="1 2" id="KW-0694">RNA-binding</keyword>
<dbReference type="SMART" id="SM00360">
    <property type="entry name" value="RRM"/>
    <property type="match status" value="1"/>
</dbReference>
<feature type="compositionally biased region" description="Low complexity" evidence="3">
    <location>
        <begin position="52"/>
        <end position="65"/>
    </location>
</feature>
<dbReference type="InterPro" id="IPR012677">
    <property type="entry name" value="Nucleotide-bd_a/b_plait_sf"/>
</dbReference>